<dbReference type="GO" id="GO:0009887">
    <property type="term" value="P:animal organ morphogenesis"/>
    <property type="evidence" value="ECO:0007669"/>
    <property type="project" value="TreeGrafter"/>
</dbReference>
<dbReference type="PANTHER" id="PTHR15283">
    <property type="entry name" value="GREMLIN 1"/>
    <property type="match status" value="1"/>
</dbReference>
<dbReference type="Pfam" id="PF03045">
    <property type="entry name" value="DAN"/>
    <property type="match status" value="1"/>
</dbReference>
<dbReference type="PANTHER" id="PTHR15283:SF7">
    <property type="entry name" value="BURSICON"/>
    <property type="match status" value="1"/>
</dbReference>
<keyword evidence="10" id="KW-0472">Membrane</keyword>
<dbReference type="GO" id="GO:0038098">
    <property type="term" value="P:sequestering of BMP from receptor via BMP binding"/>
    <property type="evidence" value="ECO:0007669"/>
    <property type="project" value="TreeGrafter"/>
</dbReference>
<comment type="subunit">
    <text evidence="2">Heterodimer of burs and pburs.</text>
</comment>
<dbReference type="GO" id="GO:0005615">
    <property type="term" value="C:extracellular space"/>
    <property type="evidence" value="ECO:0007669"/>
    <property type="project" value="TreeGrafter"/>
</dbReference>
<evidence type="ECO:0000256" key="3">
    <source>
        <dbReference type="ARBA" id="ARBA00018035"/>
    </source>
</evidence>
<evidence type="ECO:0000256" key="4">
    <source>
        <dbReference type="ARBA" id="ARBA00022525"/>
    </source>
</evidence>
<feature type="disulfide bond" evidence="9">
    <location>
        <begin position="74"/>
        <end position="123"/>
    </location>
</feature>
<dbReference type="EMBL" id="JAPWDV010000001">
    <property type="protein sequence ID" value="KAJ6223980.1"/>
    <property type="molecule type" value="Genomic_DNA"/>
</dbReference>
<keyword evidence="10" id="KW-1133">Transmembrane helix</keyword>
<comment type="caution">
    <text evidence="9">Lacks conserved residue(s) required for the propagation of feature annotation.</text>
</comment>
<comment type="subcellular location">
    <subcellularLocation>
        <location evidence="1">Secreted</location>
    </subcellularLocation>
</comment>
<keyword evidence="4" id="KW-0964">Secreted</keyword>
<keyword evidence="7 9" id="KW-1015">Disulfide bond</keyword>
<dbReference type="SMART" id="SM00041">
    <property type="entry name" value="CT"/>
    <property type="match status" value="1"/>
</dbReference>
<protein>
    <recommendedName>
        <fullName evidence="3">Bursicon</fullName>
    </recommendedName>
    <alternativeName>
        <fullName evidence="8">Bursicon subunit alpha</fullName>
    </alternativeName>
</protein>
<evidence type="ECO:0000256" key="9">
    <source>
        <dbReference type="PROSITE-ProRule" id="PRU00039"/>
    </source>
</evidence>
<evidence type="ECO:0000313" key="13">
    <source>
        <dbReference type="Proteomes" id="UP001142055"/>
    </source>
</evidence>
<evidence type="ECO:0000256" key="5">
    <source>
        <dbReference type="ARBA" id="ARBA00022702"/>
    </source>
</evidence>
<keyword evidence="6" id="KW-0732">Signal</keyword>
<name>A0A9Q0MDP4_BLOTA</name>
<evidence type="ECO:0000256" key="6">
    <source>
        <dbReference type="ARBA" id="ARBA00022729"/>
    </source>
</evidence>
<organism evidence="12 13">
    <name type="scientific">Blomia tropicalis</name>
    <name type="common">Mite</name>
    <dbReference type="NCBI Taxonomy" id="40697"/>
    <lineage>
        <taxon>Eukaryota</taxon>
        <taxon>Metazoa</taxon>
        <taxon>Ecdysozoa</taxon>
        <taxon>Arthropoda</taxon>
        <taxon>Chelicerata</taxon>
        <taxon>Arachnida</taxon>
        <taxon>Acari</taxon>
        <taxon>Acariformes</taxon>
        <taxon>Sarcoptiformes</taxon>
        <taxon>Astigmata</taxon>
        <taxon>Glycyphagoidea</taxon>
        <taxon>Echimyopodidae</taxon>
        <taxon>Blomia</taxon>
    </lineage>
</organism>
<evidence type="ECO:0000256" key="1">
    <source>
        <dbReference type="ARBA" id="ARBA00004613"/>
    </source>
</evidence>
<comment type="caution">
    <text evidence="12">The sequence shown here is derived from an EMBL/GenBank/DDBJ whole genome shotgun (WGS) entry which is preliminary data.</text>
</comment>
<gene>
    <name evidence="12" type="ORF">RDWZM_002525</name>
</gene>
<dbReference type="GO" id="GO:0005179">
    <property type="term" value="F:hormone activity"/>
    <property type="evidence" value="ECO:0007669"/>
    <property type="project" value="UniProtKB-KW"/>
</dbReference>
<proteinExistence type="predicted"/>
<feature type="transmembrane region" description="Helical" evidence="10">
    <location>
        <begin position="12"/>
        <end position="29"/>
    </location>
</feature>
<dbReference type="Proteomes" id="UP001142055">
    <property type="component" value="Chromosome 1"/>
</dbReference>
<dbReference type="InterPro" id="IPR029034">
    <property type="entry name" value="Cystine-knot_cytokine"/>
</dbReference>
<feature type="domain" description="CTCK" evidence="11">
    <location>
        <begin position="60"/>
        <end position="147"/>
    </location>
</feature>
<evidence type="ECO:0000259" key="11">
    <source>
        <dbReference type="PROSITE" id="PS01225"/>
    </source>
</evidence>
<sequence>MSCSIQCKSSITLVTLFIIIFGNCVQIGMKCDSTMSEMSDEIKFESLDQQGTTSPRIAECHLRKVVHILQHPGCLPKPIPSYACYGTCSSFVQVSSSKFWQLERSCNCCQEIGEREATISLMCPKQQPKLRKVTTRAPRDCICRPCSFPRDVEPQEEK</sequence>
<keyword evidence="10" id="KW-0812">Transmembrane</keyword>
<evidence type="ECO:0000256" key="10">
    <source>
        <dbReference type="SAM" id="Phobius"/>
    </source>
</evidence>
<dbReference type="Gene3D" id="2.10.90.10">
    <property type="entry name" value="Cystine-knot cytokines"/>
    <property type="match status" value="1"/>
</dbReference>
<evidence type="ECO:0000313" key="12">
    <source>
        <dbReference type="EMBL" id="KAJ6223980.1"/>
    </source>
</evidence>
<keyword evidence="5" id="KW-0372">Hormone</keyword>
<keyword evidence="13" id="KW-1185">Reference proteome</keyword>
<accession>A0A9Q0MDP4</accession>
<dbReference type="InterPro" id="IPR006207">
    <property type="entry name" value="Cys_knot_C"/>
</dbReference>
<dbReference type="InterPro" id="IPR004133">
    <property type="entry name" value="DAN_dom"/>
</dbReference>
<evidence type="ECO:0000256" key="7">
    <source>
        <dbReference type="ARBA" id="ARBA00023157"/>
    </source>
</evidence>
<dbReference type="GO" id="GO:0036122">
    <property type="term" value="F:BMP binding"/>
    <property type="evidence" value="ECO:0007669"/>
    <property type="project" value="TreeGrafter"/>
</dbReference>
<dbReference type="PROSITE" id="PS01225">
    <property type="entry name" value="CTCK_2"/>
    <property type="match status" value="1"/>
</dbReference>
<dbReference type="AlphaFoldDB" id="A0A9Q0MDP4"/>
<reference evidence="12" key="1">
    <citation type="submission" date="2022-12" db="EMBL/GenBank/DDBJ databases">
        <title>Genome assemblies of Blomia tropicalis.</title>
        <authorList>
            <person name="Cui Y."/>
        </authorList>
    </citation>
    <scope>NUCLEOTIDE SEQUENCE</scope>
    <source>
        <tissue evidence="12">Adult mites</tissue>
    </source>
</reference>
<evidence type="ECO:0000256" key="2">
    <source>
        <dbReference type="ARBA" id="ARBA00011633"/>
    </source>
</evidence>
<evidence type="ECO:0000256" key="8">
    <source>
        <dbReference type="ARBA" id="ARBA00029634"/>
    </source>
</evidence>